<sequence length="136" mass="14464">MREMNLGPAGFVNAAAGMVHAAMKGLATANSGRFVVNEDNILAAGKIIQAQIDALKDRLDDSKGDLRVVPPGSDRVSGLVAEEWNKRLIDDEGSYAVRVDSYIVGLENLVTQLRESALGYGYNEEEITAALGAKSA</sequence>
<dbReference type="EMBL" id="JBHSKF010000001">
    <property type="protein sequence ID" value="MFC5285649.1"/>
    <property type="molecule type" value="Genomic_DNA"/>
</dbReference>
<dbReference type="Proteomes" id="UP001596157">
    <property type="component" value="Unassembled WGS sequence"/>
</dbReference>
<comment type="caution">
    <text evidence="1">The sequence shown here is derived from an EMBL/GenBank/DDBJ whole genome shotgun (WGS) entry which is preliminary data.</text>
</comment>
<organism evidence="1 2">
    <name type="scientific">Actinokineospora guangxiensis</name>
    <dbReference type="NCBI Taxonomy" id="1490288"/>
    <lineage>
        <taxon>Bacteria</taxon>
        <taxon>Bacillati</taxon>
        <taxon>Actinomycetota</taxon>
        <taxon>Actinomycetes</taxon>
        <taxon>Pseudonocardiales</taxon>
        <taxon>Pseudonocardiaceae</taxon>
        <taxon>Actinokineospora</taxon>
    </lineage>
</organism>
<gene>
    <name evidence="1" type="ORF">ACFPM7_01170</name>
</gene>
<keyword evidence="2" id="KW-1185">Reference proteome</keyword>
<reference evidence="2" key="1">
    <citation type="journal article" date="2019" name="Int. J. Syst. Evol. Microbiol.">
        <title>The Global Catalogue of Microorganisms (GCM) 10K type strain sequencing project: providing services to taxonomists for standard genome sequencing and annotation.</title>
        <authorList>
            <consortium name="The Broad Institute Genomics Platform"/>
            <consortium name="The Broad Institute Genome Sequencing Center for Infectious Disease"/>
            <person name="Wu L."/>
            <person name="Ma J."/>
        </authorList>
    </citation>
    <scope>NUCLEOTIDE SEQUENCE [LARGE SCALE GENOMIC DNA]</scope>
    <source>
        <strain evidence="2">CCUG 59778</strain>
    </source>
</reference>
<evidence type="ECO:0000313" key="2">
    <source>
        <dbReference type="Proteomes" id="UP001596157"/>
    </source>
</evidence>
<protein>
    <recommendedName>
        <fullName evidence="3">PE domain-containing protein</fullName>
    </recommendedName>
</protein>
<proteinExistence type="predicted"/>
<evidence type="ECO:0008006" key="3">
    <source>
        <dbReference type="Google" id="ProtNLM"/>
    </source>
</evidence>
<dbReference type="RefSeq" id="WP_378242778.1">
    <property type="nucleotide sequence ID" value="NZ_JBHSKF010000001.1"/>
</dbReference>
<name>A0ABW0EIA2_9PSEU</name>
<accession>A0ABW0EIA2</accession>
<evidence type="ECO:0000313" key="1">
    <source>
        <dbReference type="EMBL" id="MFC5285649.1"/>
    </source>
</evidence>